<dbReference type="EMBL" id="FTNT01000010">
    <property type="protein sequence ID" value="SIS17605.1"/>
    <property type="molecule type" value="Genomic_DNA"/>
</dbReference>
<dbReference type="RefSeq" id="WP_076481747.1">
    <property type="nucleotide sequence ID" value="NZ_FTNT01000010.1"/>
</dbReference>
<dbReference type="InterPro" id="IPR049468">
    <property type="entry name" value="Restrct_endonuc-II-like_dom"/>
</dbReference>
<dbReference type="Proteomes" id="UP000186218">
    <property type="component" value="Unassembled WGS sequence"/>
</dbReference>
<reference evidence="3 4" key="1">
    <citation type="submission" date="2017-01" db="EMBL/GenBank/DDBJ databases">
        <authorList>
            <person name="Mah S.A."/>
            <person name="Swanson W.J."/>
            <person name="Moy G.W."/>
            <person name="Vacquier V.D."/>
        </authorList>
    </citation>
    <scope>NUCLEOTIDE SEQUENCE [LARGE SCALE GENOMIC DNA]</scope>
    <source>
        <strain evidence="3 4">CPCC 203464</strain>
    </source>
</reference>
<name>A0A1N7GYE5_9NOCA</name>
<organism evidence="3 4">
    <name type="scientific">Williamsia sterculiae</name>
    <dbReference type="NCBI Taxonomy" id="1344003"/>
    <lineage>
        <taxon>Bacteria</taxon>
        <taxon>Bacillati</taxon>
        <taxon>Actinomycetota</taxon>
        <taxon>Actinomycetes</taxon>
        <taxon>Mycobacteriales</taxon>
        <taxon>Nocardiaceae</taxon>
        <taxon>Williamsia</taxon>
    </lineage>
</organism>
<feature type="domain" description="Restriction endonuclease type II-like" evidence="2">
    <location>
        <begin position="224"/>
        <end position="285"/>
    </location>
</feature>
<gene>
    <name evidence="3" type="ORF">SAMN05445060_3288</name>
</gene>
<dbReference type="InterPro" id="IPR011335">
    <property type="entry name" value="Restrct_endonuc-II-like"/>
</dbReference>
<evidence type="ECO:0000259" key="2">
    <source>
        <dbReference type="Pfam" id="PF18741"/>
    </source>
</evidence>
<dbReference type="OrthoDB" id="3173471at2"/>
<dbReference type="STRING" id="1344003.SAMN05445060_3288"/>
<evidence type="ECO:0000313" key="3">
    <source>
        <dbReference type="EMBL" id="SIS17605.1"/>
    </source>
</evidence>
<evidence type="ECO:0008006" key="5">
    <source>
        <dbReference type="Google" id="ProtNLM"/>
    </source>
</evidence>
<proteinExistence type="predicted"/>
<accession>A0A1N7GYE5</accession>
<dbReference type="Pfam" id="PF09407">
    <property type="entry name" value="AbiEi_1"/>
    <property type="match status" value="1"/>
</dbReference>
<protein>
    <recommendedName>
        <fullName evidence="5">DUF559 domain-containing protein</fullName>
    </recommendedName>
</protein>
<dbReference type="AlphaFoldDB" id="A0A1N7GYE5"/>
<keyword evidence="4" id="KW-1185">Reference proteome</keyword>
<evidence type="ECO:0000313" key="4">
    <source>
        <dbReference type="Proteomes" id="UP000186218"/>
    </source>
</evidence>
<evidence type="ECO:0000259" key="1">
    <source>
        <dbReference type="Pfam" id="PF09407"/>
    </source>
</evidence>
<dbReference type="SUPFAM" id="SSF52980">
    <property type="entry name" value="Restriction endonuclease-like"/>
    <property type="match status" value="1"/>
</dbReference>
<dbReference type="Gene3D" id="3.40.960.10">
    <property type="entry name" value="VSR Endonuclease"/>
    <property type="match status" value="1"/>
</dbReference>
<dbReference type="Pfam" id="PF18741">
    <property type="entry name" value="MTES_1575"/>
    <property type="match status" value="1"/>
</dbReference>
<sequence length="294" mass="33210">MTARQRPFTADAAFCSSRGLSPSALGRDYRRLHRGIYVEPHSSMSEFDRIYAAWLRAGPDAVVAGMSAAILHGVQYFDRDADVELIRPATGQGRRRNEVRIIRTCLEPADVQTIRGIPVTTPIRTAYDIGRRPPEWRALGRLDDLVRTTGIDLVELWAYIRDRPRRRGIWQIRELIKHIDPASESPGESWLRHVMITRGLPRPQTQIVVQGVTGVVIARLDFGYRRYKLGIEFDGVDFHTAEHQRAADGTRDEQLGQVGWRVVRVVGARLAAEPGAVIEGIAEALRQRGWEPDH</sequence>
<feature type="domain" description="AbiEi antitoxin C-terminal" evidence="1">
    <location>
        <begin position="58"/>
        <end position="148"/>
    </location>
</feature>
<dbReference type="InterPro" id="IPR018547">
    <property type="entry name" value="AbiEi_C"/>
</dbReference>